<keyword evidence="1" id="KW-0472">Membrane</keyword>
<organism evidence="3 4">
    <name type="scientific">Candidatus Curtissbacteria bacterium RIFCSPLOWO2_01_FULL_42_50</name>
    <dbReference type="NCBI Taxonomy" id="1797730"/>
    <lineage>
        <taxon>Bacteria</taxon>
        <taxon>Candidatus Curtissiibacteriota</taxon>
    </lineage>
</organism>
<proteinExistence type="predicted"/>
<evidence type="ECO:0000259" key="2">
    <source>
        <dbReference type="Pfam" id="PF08241"/>
    </source>
</evidence>
<dbReference type="InterPro" id="IPR029063">
    <property type="entry name" value="SAM-dependent_MTases_sf"/>
</dbReference>
<evidence type="ECO:0000313" key="4">
    <source>
        <dbReference type="Proteomes" id="UP000177039"/>
    </source>
</evidence>
<dbReference type="SUPFAM" id="SSF53335">
    <property type="entry name" value="S-adenosyl-L-methionine-dependent methyltransferases"/>
    <property type="match status" value="1"/>
</dbReference>
<dbReference type="AlphaFoldDB" id="A0A1F5H6H9"/>
<evidence type="ECO:0000313" key="3">
    <source>
        <dbReference type="EMBL" id="OGD99677.1"/>
    </source>
</evidence>
<gene>
    <name evidence="3" type="ORF">A3B54_03240</name>
</gene>
<dbReference type="Gene3D" id="3.40.50.150">
    <property type="entry name" value="Vaccinia Virus protein VP39"/>
    <property type="match status" value="1"/>
</dbReference>
<reference evidence="3 4" key="1">
    <citation type="journal article" date="2016" name="Nat. Commun.">
        <title>Thousands of microbial genomes shed light on interconnected biogeochemical processes in an aquifer system.</title>
        <authorList>
            <person name="Anantharaman K."/>
            <person name="Brown C.T."/>
            <person name="Hug L.A."/>
            <person name="Sharon I."/>
            <person name="Castelle C.J."/>
            <person name="Probst A.J."/>
            <person name="Thomas B.C."/>
            <person name="Singh A."/>
            <person name="Wilkins M.J."/>
            <person name="Karaoz U."/>
            <person name="Brodie E.L."/>
            <person name="Williams K.H."/>
            <person name="Hubbard S.S."/>
            <person name="Banfield J.F."/>
        </authorList>
    </citation>
    <scope>NUCLEOTIDE SEQUENCE [LARGE SCALE GENOMIC DNA]</scope>
</reference>
<evidence type="ECO:0000256" key="1">
    <source>
        <dbReference type="SAM" id="Phobius"/>
    </source>
</evidence>
<feature type="domain" description="Methyltransferase type 11" evidence="2">
    <location>
        <begin position="44"/>
        <end position="128"/>
    </location>
</feature>
<keyword evidence="1" id="KW-0812">Transmembrane</keyword>
<dbReference type="InterPro" id="IPR013216">
    <property type="entry name" value="Methyltransf_11"/>
</dbReference>
<comment type="caution">
    <text evidence="3">The sequence shown here is derived from an EMBL/GenBank/DDBJ whole genome shotgun (WGS) entry which is preliminary data.</text>
</comment>
<sequence length="250" mass="29064">MNIENIIKKFFDKFFWRQHPEAALRYLPVAEFIKKAGLSDSKILEVGSGSLGIIPYFKKSIDGLDIDFSGPQTKLLNKIKGNVTSLPFRKNAYEVVISVDVLEHLEKEKRAKAIYEILRVAKKLAIIVIPLGPLSQNQDQELYIHWKKVFGSTNQFFDQHLNNGLPKVDEILVEIDKSQRLLGKIAKIRSFPLLNLQVRNILMRTWISKNIFFHYLYLKGYLLILPLLRLANFGNCYRRIFVIEFAQDQR</sequence>
<dbReference type="Proteomes" id="UP000177039">
    <property type="component" value="Unassembled WGS sequence"/>
</dbReference>
<dbReference type="GO" id="GO:0008757">
    <property type="term" value="F:S-adenosylmethionine-dependent methyltransferase activity"/>
    <property type="evidence" value="ECO:0007669"/>
    <property type="project" value="InterPro"/>
</dbReference>
<feature type="transmembrane region" description="Helical" evidence="1">
    <location>
        <begin position="212"/>
        <end position="231"/>
    </location>
</feature>
<keyword evidence="1" id="KW-1133">Transmembrane helix</keyword>
<dbReference type="EMBL" id="MFBT01000012">
    <property type="protein sequence ID" value="OGD99677.1"/>
    <property type="molecule type" value="Genomic_DNA"/>
</dbReference>
<name>A0A1F5H6H9_9BACT</name>
<accession>A0A1F5H6H9</accession>
<protein>
    <recommendedName>
        <fullName evidence="2">Methyltransferase type 11 domain-containing protein</fullName>
    </recommendedName>
</protein>
<dbReference type="Pfam" id="PF08241">
    <property type="entry name" value="Methyltransf_11"/>
    <property type="match status" value="1"/>
</dbReference>